<evidence type="ECO:0000259" key="11">
    <source>
        <dbReference type="PROSITE" id="PS51939"/>
    </source>
</evidence>
<dbReference type="PROSITE" id="PS51939">
    <property type="entry name" value="XRRM"/>
    <property type="match status" value="1"/>
</dbReference>
<feature type="compositionally biased region" description="Polar residues" evidence="8">
    <location>
        <begin position="203"/>
        <end position="214"/>
    </location>
</feature>
<keyword evidence="6" id="KW-0539">Nucleus</keyword>
<dbReference type="SMART" id="SM00715">
    <property type="entry name" value="LA"/>
    <property type="match status" value="1"/>
</dbReference>
<dbReference type="KEGG" id="apln:108732724"/>
<evidence type="ECO:0000313" key="12">
    <source>
        <dbReference type="Proteomes" id="UP000192223"/>
    </source>
</evidence>
<dbReference type="Proteomes" id="UP000192223">
    <property type="component" value="Unplaced"/>
</dbReference>
<comment type="subcellular location">
    <subcellularLocation>
        <location evidence="1">Nucleus</location>
    </subcellularLocation>
</comment>
<dbReference type="Pfam" id="PF00076">
    <property type="entry name" value="RRM_1"/>
    <property type="match status" value="1"/>
</dbReference>
<dbReference type="GeneID" id="108732724"/>
<dbReference type="SUPFAM" id="SSF46785">
    <property type="entry name" value="Winged helix' DNA-binding domain"/>
    <property type="match status" value="1"/>
</dbReference>
<dbReference type="PROSITE" id="PS50102">
    <property type="entry name" value="RRM"/>
    <property type="match status" value="1"/>
</dbReference>
<dbReference type="AlphaFoldDB" id="A0A7F5R2M0"/>
<dbReference type="GO" id="GO:0003723">
    <property type="term" value="F:RNA binding"/>
    <property type="evidence" value="ECO:0007669"/>
    <property type="project" value="UniProtKB-UniRule"/>
</dbReference>
<evidence type="ECO:0000313" key="13">
    <source>
        <dbReference type="RefSeq" id="XP_025829642.1"/>
    </source>
</evidence>
<dbReference type="RefSeq" id="XP_025829643.1">
    <property type="nucleotide sequence ID" value="XM_025973858.1"/>
</dbReference>
<evidence type="ECO:0000256" key="4">
    <source>
        <dbReference type="ARBA" id="ARBA00023015"/>
    </source>
</evidence>
<dbReference type="CTD" id="51574"/>
<dbReference type="PANTHER" id="PTHR22792:SF62">
    <property type="entry name" value="LA-RELATED PROTEIN 7"/>
    <property type="match status" value="1"/>
</dbReference>
<feature type="domain" description="RRM" evidence="9">
    <location>
        <begin position="107"/>
        <end position="236"/>
    </location>
</feature>
<dbReference type="OrthoDB" id="439993at2759"/>
<dbReference type="InterPro" id="IPR012677">
    <property type="entry name" value="Nucleotide-bd_a/b_plait_sf"/>
</dbReference>
<dbReference type="PROSITE" id="PS50961">
    <property type="entry name" value="HTH_LA"/>
    <property type="match status" value="1"/>
</dbReference>
<evidence type="ECO:0000256" key="5">
    <source>
        <dbReference type="ARBA" id="ARBA00023163"/>
    </source>
</evidence>
<accession>A0A7F5R2M0</accession>
<feature type="region of interest" description="Disordered" evidence="8">
    <location>
        <begin position="196"/>
        <end position="218"/>
    </location>
</feature>
<dbReference type="PANTHER" id="PTHR22792">
    <property type="entry name" value="LUPUS LA PROTEIN-RELATED"/>
    <property type="match status" value="1"/>
</dbReference>
<dbReference type="InterPro" id="IPR036388">
    <property type="entry name" value="WH-like_DNA-bd_sf"/>
</dbReference>
<evidence type="ECO:0000256" key="6">
    <source>
        <dbReference type="ARBA" id="ARBA00023242"/>
    </source>
</evidence>
<gene>
    <name evidence="13 14" type="primary">LOC108732724</name>
</gene>
<evidence type="ECO:0000256" key="7">
    <source>
        <dbReference type="PROSITE-ProRule" id="PRU00332"/>
    </source>
</evidence>
<keyword evidence="4" id="KW-0805">Transcription regulation</keyword>
<dbReference type="GO" id="GO:0005634">
    <property type="term" value="C:nucleus"/>
    <property type="evidence" value="ECO:0007669"/>
    <property type="project" value="UniProtKB-SubCell"/>
</dbReference>
<evidence type="ECO:0000256" key="3">
    <source>
        <dbReference type="ARBA" id="ARBA00022884"/>
    </source>
</evidence>
<dbReference type="InterPro" id="IPR006630">
    <property type="entry name" value="La_HTH"/>
</dbReference>
<dbReference type="Gene3D" id="1.10.10.10">
    <property type="entry name" value="Winged helix-like DNA-binding domain superfamily/Winged helix DNA-binding domain"/>
    <property type="match status" value="1"/>
</dbReference>
<reference evidence="13 14" key="1">
    <citation type="submission" date="2025-04" db="UniProtKB">
        <authorList>
            <consortium name="RefSeq"/>
        </authorList>
    </citation>
    <scope>IDENTIFICATION</scope>
    <source>
        <tissue evidence="13 14">Entire body</tissue>
    </source>
</reference>
<dbReference type="SMART" id="SM00360">
    <property type="entry name" value="RRM"/>
    <property type="match status" value="1"/>
</dbReference>
<protein>
    <submittedName>
        <fullName evidence="13">La-related protein 7 isoform X1</fullName>
    </submittedName>
    <submittedName>
        <fullName evidence="14">La-related protein 7 isoform X2</fullName>
    </submittedName>
</protein>
<evidence type="ECO:0000256" key="8">
    <source>
        <dbReference type="SAM" id="MobiDB-lite"/>
    </source>
</evidence>
<dbReference type="InterPro" id="IPR045180">
    <property type="entry name" value="La_dom_prot"/>
</dbReference>
<evidence type="ECO:0000256" key="2">
    <source>
        <dbReference type="ARBA" id="ARBA00008680"/>
    </source>
</evidence>
<feature type="domain" description="XRRM" evidence="11">
    <location>
        <begin position="333"/>
        <end position="441"/>
    </location>
</feature>
<dbReference type="PRINTS" id="PR00302">
    <property type="entry name" value="LUPUSLA"/>
</dbReference>
<dbReference type="GO" id="GO:0006396">
    <property type="term" value="P:RNA processing"/>
    <property type="evidence" value="ECO:0007669"/>
    <property type="project" value="InterPro"/>
</dbReference>
<proteinExistence type="inferred from homology"/>
<comment type="similarity">
    <text evidence="2">Belongs to the LARP7 family.</text>
</comment>
<evidence type="ECO:0000259" key="9">
    <source>
        <dbReference type="PROSITE" id="PS50102"/>
    </source>
</evidence>
<dbReference type="RefSeq" id="XP_025829642.1">
    <property type="nucleotide sequence ID" value="XM_025973857.1"/>
</dbReference>
<dbReference type="InterPro" id="IPR014886">
    <property type="entry name" value="La_xRRM"/>
</dbReference>
<evidence type="ECO:0000256" key="1">
    <source>
        <dbReference type="ARBA" id="ARBA00004123"/>
    </source>
</evidence>
<name>A0A7F5R2M0_AGRPL</name>
<dbReference type="InterPro" id="IPR035979">
    <property type="entry name" value="RBD_domain_sf"/>
</dbReference>
<feature type="domain" description="HTH La-type RNA-binding" evidence="10">
    <location>
        <begin position="13"/>
        <end position="103"/>
    </location>
</feature>
<dbReference type="InterPro" id="IPR002344">
    <property type="entry name" value="Lupus_La"/>
</dbReference>
<evidence type="ECO:0000313" key="14">
    <source>
        <dbReference type="RefSeq" id="XP_025829643.1"/>
    </source>
</evidence>
<dbReference type="InterPro" id="IPR036390">
    <property type="entry name" value="WH_DNA-bd_sf"/>
</dbReference>
<organism evidence="12 13">
    <name type="scientific">Agrilus planipennis</name>
    <name type="common">Emerald ash borer</name>
    <name type="synonym">Agrilus marcopoli</name>
    <dbReference type="NCBI Taxonomy" id="224129"/>
    <lineage>
        <taxon>Eukaryota</taxon>
        <taxon>Metazoa</taxon>
        <taxon>Ecdysozoa</taxon>
        <taxon>Arthropoda</taxon>
        <taxon>Hexapoda</taxon>
        <taxon>Insecta</taxon>
        <taxon>Pterygota</taxon>
        <taxon>Neoptera</taxon>
        <taxon>Endopterygota</taxon>
        <taxon>Coleoptera</taxon>
        <taxon>Polyphaga</taxon>
        <taxon>Elateriformia</taxon>
        <taxon>Buprestoidea</taxon>
        <taxon>Buprestidae</taxon>
        <taxon>Agrilinae</taxon>
        <taxon>Agrilus</taxon>
    </lineage>
</organism>
<keyword evidence="3 7" id="KW-0694">RNA-binding</keyword>
<keyword evidence="5" id="KW-0804">Transcription</keyword>
<keyword evidence="12" id="KW-1185">Reference proteome</keyword>
<evidence type="ECO:0000259" key="10">
    <source>
        <dbReference type="PROSITE" id="PS50961"/>
    </source>
</evidence>
<dbReference type="CDD" id="cd07323">
    <property type="entry name" value="LAM"/>
    <property type="match status" value="1"/>
</dbReference>
<dbReference type="GO" id="GO:1990904">
    <property type="term" value="C:ribonucleoprotein complex"/>
    <property type="evidence" value="ECO:0007669"/>
    <property type="project" value="UniProtKB-UniRule"/>
</dbReference>
<dbReference type="InterPro" id="IPR000504">
    <property type="entry name" value="RRM_dom"/>
</dbReference>
<dbReference type="Gene3D" id="3.30.70.330">
    <property type="match status" value="2"/>
</dbReference>
<dbReference type="SUPFAM" id="SSF54928">
    <property type="entry name" value="RNA-binding domain, RBD"/>
    <property type="match status" value="1"/>
</dbReference>
<dbReference type="Pfam" id="PF05383">
    <property type="entry name" value="La"/>
    <property type="match status" value="1"/>
</dbReference>
<dbReference type="Pfam" id="PF08777">
    <property type="entry name" value="RRM_3"/>
    <property type="match status" value="1"/>
</dbReference>
<sequence length="460" mass="53834">MEQKEENPPKKSRHRKKQLYKNILQLMEFYFSDSNLSKDRFLSELVMQDAFVDLQVFLKFNKIRKLTENVVDIQKAVSKSEILELSEDKTKICRKTPFVPKENVDECTIYVERLNSDATHEWLTSLFSEFGKVTYVSIPKYKNNGMVKGFAFIEFEDPKGVENTVNFFEKIGCKIPSNMEPQNLCSIITYEGDEKVTNKTENDGNNTDLDSTSLKRAHSDNDITSNKKLKLESSVQSVVDNTTPEKEIVKKKKKKGKNKNNIEELGLQILTKKEWKKMRSIYLNLQRKKMKELKNYLSKQRFNKRENKNCNQLTNVTKEEAIKPNSKDASTIEFKEGLIVKVILPEPYQSGKMLKNEIKNHCPEVVYVDMSSENEEIFVRFSEPEHAKQFCASGFEGDCLILKEIEEKKYWEKILADRNNKRTKNLKRQRGRDKLLKKAEKYTYISSFLSNTNKMENRSY</sequence>